<protein>
    <submittedName>
        <fullName evidence="1">Uncharacterized protein</fullName>
    </submittedName>
</protein>
<proteinExistence type="predicted"/>
<accession>A0A2P5DBN7</accession>
<dbReference type="InParanoid" id="A0A2P5DBN7"/>
<sequence length="91" mass="10004">MRRRGLEAIEELAVGRLAFGSTVDESRGCGGACVRGERVRNGGGARAVEEADEELVRLVEELGMVEIRVWDLGFRGEVVNKARARMGFRVN</sequence>
<gene>
    <name evidence="1" type="ORF">TorRG33x02_256400</name>
</gene>
<comment type="caution">
    <text evidence="1">The sequence shown here is derived from an EMBL/GenBank/DDBJ whole genome shotgun (WGS) entry which is preliminary data.</text>
</comment>
<organism evidence="1 2">
    <name type="scientific">Trema orientale</name>
    <name type="common">Charcoal tree</name>
    <name type="synonym">Celtis orientalis</name>
    <dbReference type="NCBI Taxonomy" id="63057"/>
    <lineage>
        <taxon>Eukaryota</taxon>
        <taxon>Viridiplantae</taxon>
        <taxon>Streptophyta</taxon>
        <taxon>Embryophyta</taxon>
        <taxon>Tracheophyta</taxon>
        <taxon>Spermatophyta</taxon>
        <taxon>Magnoliopsida</taxon>
        <taxon>eudicotyledons</taxon>
        <taxon>Gunneridae</taxon>
        <taxon>Pentapetalae</taxon>
        <taxon>rosids</taxon>
        <taxon>fabids</taxon>
        <taxon>Rosales</taxon>
        <taxon>Cannabaceae</taxon>
        <taxon>Trema</taxon>
    </lineage>
</organism>
<evidence type="ECO:0000313" key="1">
    <source>
        <dbReference type="EMBL" id="PON70704.1"/>
    </source>
</evidence>
<evidence type="ECO:0000313" key="2">
    <source>
        <dbReference type="Proteomes" id="UP000237000"/>
    </source>
</evidence>
<dbReference type="Proteomes" id="UP000237000">
    <property type="component" value="Unassembled WGS sequence"/>
</dbReference>
<keyword evidence="2" id="KW-1185">Reference proteome</keyword>
<dbReference type="AlphaFoldDB" id="A0A2P5DBN7"/>
<dbReference type="EMBL" id="JXTC01000281">
    <property type="protein sequence ID" value="PON70704.1"/>
    <property type="molecule type" value="Genomic_DNA"/>
</dbReference>
<name>A0A2P5DBN7_TREOI</name>
<reference evidence="2" key="1">
    <citation type="submission" date="2016-06" db="EMBL/GenBank/DDBJ databases">
        <title>Parallel loss of symbiosis genes in relatives of nitrogen-fixing non-legume Parasponia.</title>
        <authorList>
            <person name="Van Velzen R."/>
            <person name="Holmer R."/>
            <person name="Bu F."/>
            <person name="Rutten L."/>
            <person name="Van Zeijl A."/>
            <person name="Liu W."/>
            <person name="Santuari L."/>
            <person name="Cao Q."/>
            <person name="Sharma T."/>
            <person name="Shen D."/>
            <person name="Roswanjaya Y."/>
            <person name="Wardhani T."/>
            <person name="Kalhor M.S."/>
            <person name="Jansen J."/>
            <person name="Van den Hoogen J."/>
            <person name="Gungor B."/>
            <person name="Hartog M."/>
            <person name="Hontelez J."/>
            <person name="Verver J."/>
            <person name="Yang W.-C."/>
            <person name="Schijlen E."/>
            <person name="Repin R."/>
            <person name="Schilthuizen M."/>
            <person name="Schranz E."/>
            <person name="Heidstra R."/>
            <person name="Miyata K."/>
            <person name="Fedorova E."/>
            <person name="Kohlen W."/>
            <person name="Bisseling T."/>
            <person name="Smit S."/>
            <person name="Geurts R."/>
        </authorList>
    </citation>
    <scope>NUCLEOTIDE SEQUENCE [LARGE SCALE GENOMIC DNA]</scope>
    <source>
        <strain evidence="2">cv. RG33-2</strain>
    </source>
</reference>